<evidence type="ECO:0000313" key="1">
    <source>
        <dbReference type="EMBL" id="UYM18638.1"/>
    </source>
</evidence>
<organism evidence="1 2">
    <name type="scientific">Endozoicomonas euniceicola</name>
    <dbReference type="NCBI Taxonomy" id="1234143"/>
    <lineage>
        <taxon>Bacteria</taxon>
        <taxon>Pseudomonadati</taxon>
        <taxon>Pseudomonadota</taxon>
        <taxon>Gammaproteobacteria</taxon>
        <taxon>Oceanospirillales</taxon>
        <taxon>Endozoicomonadaceae</taxon>
        <taxon>Endozoicomonas</taxon>
    </lineage>
</organism>
<reference evidence="1" key="1">
    <citation type="submission" date="2022-10" db="EMBL/GenBank/DDBJ databases">
        <title>Completed Genome Sequence of two octocoral isolated bacterium, Endozoicomonas euniceicola EF212T and Endozoicomonas gorgoniicola PS125T.</title>
        <authorList>
            <person name="Chiou Y.-J."/>
            <person name="Chen Y.-H."/>
        </authorList>
    </citation>
    <scope>NUCLEOTIDE SEQUENCE</scope>
    <source>
        <strain evidence="1">EF212</strain>
    </source>
</reference>
<proteinExistence type="predicted"/>
<dbReference type="RefSeq" id="WP_262601393.1">
    <property type="nucleotide sequence ID" value="NZ_CP103300.1"/>
</dbReference>
<accession>A0ABY6H0Q5</accession>
<evidence type="ECO:0000313" key="2">
    <source>
        <dbReference type="Proteomes" id="UP001163255"/>
    </source>
</evidence>
<protein>
    <submittedName>
        <fullName evidence="1">Uncharacterized protein</fullName>
    </submittedName>
</protein>
<name>A0ABY6H0Q5_9GAMM</name>
<dbReference type="Proteomes" id="UP001163255">
    <property type="component" value="Chromosome"/>
</dbReference>
<keyword evidence="2" id="KW-1185">Reference proteome</keyword>
<sequence length="228" mass="25847">MPDPRIKLKDIFKESNMLLLTKSLFFQNTNRIEGSHVDPMIRTGERRFFGYVYMFTQRKRYVPYAFENGIPPIRYDIESDGGSSDDSPIPGKTYGIRLTDLSNRLSTRPDVRGSLLTRICFYQIPSGRPRSNLAFLMDIRELGGNVRLKPTIEDSYGDEIFDVLVTYPVSKSRIVGVIKTSLRSNGSLDSQKLKLYVNPNYTEGMEGAMAVAASFNGESEWEMVDVDA</sequence>
<dbReference type="EMBL" id="CP103300">
    <property type="protein sequence ID" value="UYM18638.1"/>
    <property type="molecule type" value="Genomic_DNA"/>
</dbReference>
<gene>
    <name evidence="1" type="ORF">NX720_12290</name>
</gene>